<dbReference type="SUPFAM" id="SSF55785">
    <property type="entry name" value="PYP-like sensor domain (PAS domain)"/>
    <property type="match status" value="3"/>
</dbReference>
<reference evidence="9 10" key="1">
    <citation type="submission" date="2016-10" db="EMBL/GenBank/DDBJ databases">
        <authorList>
            <person name="Varghese N."/>
            <person name="Submissions S."/>
        </authorList>
    </citation>
    <scope>NUCLEOTIDE SEQUENCE [LARGE SCALE GENOMIC DNA]</scope>
    <source>
        <strain evidence="9 10">DSM 2373</strain>
    </source>
</reference>
<gene>
    <name evidence="9" type="ORF">SAMN04488571_10615</name>
</gene>
<dbReference type="Gene3D" id="3.30.450.20">
    <property type="entry name" value="PAS domain"/>
    <property type="match status" value="3"/>
</dbReference>
<proteinExistence type="predicted"/>
<evidence type="ECO:0000256" key="1">
    <source>
        <dbReference type="ARBA" id="ARBA00000085"/>
    </source>
</evidence>
<accession>A0A1G9AEM5</accession>
<evidence type="ECO:0000256" key="4">
    <source>
        <dbReference type="ARBA" id="ARBA00022679"/>
    </source>
</evidence>
<keyword evidence="5" id="KW-0418">Kinase</keyword>
<dbReference type="SMART" id="SM00091">
    <property type="entry name" value="PAS"/>
    <property type="match status" value="2"/>
</dbReference>
<dbReference type="Pfam" id="PF13426">
    <property type="entry name" value="PAS_9"/>
    <property type="match status" value="1"/>
</dbReference>
<evidence type="ECO:0000256" key="3">
    <source>
        <dbReference type="ARBA" id="ARBA00022553"/>
    </source>
</evidence>
<name>A0A1G9AEM5_9EURY</name>
<dbReference type="EC" id="2.7.13.3" evidence="2"/>
<dbReference type="AlphaFoldDB" id="A0A1G9AEM5"/>
<dbReference type="RefSeq" id="WP_066954607.1">
    <property type="nucleotide sequence ID" value="NZ_BCNX01000003.1"/>
</dbReference>
<evidence type="ECO:0000256" key="5">
    <source>
        <dbReference type="ARBA" id="ARBA00022777"/>
    </source>
</evidence>
<comment type="catalytic activity">
    <reaction evidence="1">
        <text>ATP + protein L-histidine = ADP + protein N-phospho-L-histidine.</text>
        <dbReference type="EC" id="2.7.13.3"/>
    </reaction>
</comment>
<dbReference type="PANTHER" id="PTHR43304">
    <property type="entry name" value="PHYTOCHROME-LIKE PROTEIN CPH1"/>
    <property type="match status" value="1"/>
</dbReference>
<dbReference type="InterPro" id="IPR003661">
    <property type="entry name" value="HisK_dim/P_dom"/>
</dbReference>
<dbReference type="PROSITE" id="PS50113">
    <property type="entry name" value="PAC"/>
    <property type="match status" value="2"/>
</dbReference>
<dbReference type="InterPro" id="IPR035965">
    <property type="entry name" value="PAS-like_dom_sf"/>
</dbReference>
<keyword evidence="4" id="KW-0808">Transferase</keyword>
<dbReference type="PANTHER" id="PTHR43304:SF1">
    <property type="entry name" value="PAC DOMAIN-CONTAINING PROTEIN"/>
    <property type="match status" value="1"/>
</dbReference>
<keyword evidence="10" id="KW-1185">Reference proteome</keyword>
<dbReference type="SMART" id="SM00388">
    <property type="entry name" value="HisKA"/>
    <property type="match status" value="1"/>
</dbReference>
<dbReference type="Proteomes" id="UP000326500">
    <property type="component" value="Unassembled WGS sequence"/>
</dbReference>
<dbReference type="GO" id="GO:0000155">
    <property type="term" value="F:phosphorelay sensor kinase activity"/>
    <property type="evidence" value="ECO:0007669"/>
    <property type="project" value="InterPro"/>
</dbReference>
<sequence>MVDSDLDRVLCDRAILNTLEDGLLATNSEHKIFWYNQALIRILAIHQQEEINGVDVCSLFDRYLLPTLDDCTSTDQLNQTLNNGGELPAFLCRVRAPNGARRWLSIASIPIPSSTGDRLIRVRDLTGDRDAHHFKLAISQSPVVTFAQDEDLRYIWSYNQQLGQTDTSIIGKKDDEVFPENAAHLTMLKRQVLESGKPVRATVTFTFGDDARVRDLTLKPLWDENGRIIGVTGIASDVTERNRMEEALREKTLELKKRMDELQCLYTIAHLVEVPGMTLDGLLQAVADTLPSGWQYPNETAVRIRVDDREYWRGDSRNTRWKQVSPIIVRGERLGEVEVRYLGEIPEVDGSPFLPEEQMLLDAIAERLGRIIERLQAEAALQESEEKFRGIAQRSFDLIVTSYLQGGLNYISPATGRILGYSPEEMTGTEWEDYVLPSSLPEWEKGRQRVLQGEQVERLKISSRRKDGETAILELNISPIFEEGTVVGFQAIGRDISERILYEQIRERAFDMTERNIAQFAVLADHVRHPLQVIMGIADLLDDEKTAEKLREQVRRINEQIGELDREWMESRKIREFLKRYEL</sequence>
<dbReference type="InterPro" id="IPR000014">
    <property type="entry name" value="PAS"/>
</dbReference>
<dbReference type="EMBL" id="FNFT01000006">
    <property type="protein sequence ID" value="SDK25817.1"/>
    <property type="molecule type" value="Genomic_DNA"/>
</dbReference>
<dbReference type="InterPro" id="IPR000700">
    <property type="entry name" value="PAS-assoc_C"/>
</dbReference>
<dbReference type="SMART" id="SM00086">
    <property type="entry name" value="PAC"/>
    <property type="match status" value="1"/>
</dbReference>
<feature type="domain" description="PAS" evidence="7">
    <location>
        <begin position="384"/>
        <end position="454"/>
    </location>
</feature>
<dbReference type="Pfam" id="PF08448">
    <property type="entry name" value="PAS_4"/>
    <property type="match status" value="2"/>
</dbReference>
<dbReference type="InterPro" id="IPR052162">
    <property type="entry name" value="Sensor_kinase/Photoreceptor"/>
</dbReference>
<dbReference type="STRING" id="2200.GCA_001571405_00372"/>
<evidence type="ECO:0000259" key="8">
    <source>
        <dbReference type="PROSITE" id="PS50113"/>
    </source>
</evidence>
<dbReference type="OrthoDB" id="8127at2157"/>
<evidence type="ECO:0000256" key="6">
    <source>
        <dbReference type="SAM" id="Coils"/>
    </source>
</evidence>
<evidence type="ECO:0000256" key="2">
    <source>
        <dbReference type="ARBA" id="ARBA00012438"/>
    </source>
</evidence>
<dbReference type="PROSITE" id="PS50112">
    <property type="entry name" value="PAS"/>
    <property type="match status" value="1"/>
</dbReference>
<feature type="coiled-coil region" evidence="6">
    <location>
        <begin position="540"/>
        <end position="567"/>
    </location>
</feature>
<feature type="domain" description="PAC" evidence="8">
    <location>
        <begin position="457"/>
        <end position="508"/>
    </location>
</feature>
<dbReference type="InterPro" id="IPR013656">
    <property type="entry name" value="PAS_4"/>
</dbReference>
<keyword evidence="3" id="KW-0597">Phosphoprotein</keyword>
<protein>
    <recommendedName>
        <fullName evidence="2">histidine kinase</fullName>
        <ecNumber evidence="2">2.7.13.3</ecNumber>
    </recommendedName>
</protein>
<feature type="domain" description="PAC" evidence="8">
    <location>
        <begin position="197"/>
        <end position="250"/>
    </location>
</feature>
<dbReference type="CDD" id="cd00130">
    <property type="entry name" value="PAS"/>
    <property type="match status" value="1"/>
</dbReference>
<evidence type="ECO:0000313" key="10">
    <source>
        <dbReference type="Proteomes" id="UP000326500"/>
    </source>
</evidence>
<keyword evidence="6" id="KW-0175">Coiled coil</keyword>
<dbReference type="NCBIfam" id="TIGR00229">
    <property type="entry name" value="sensory_box"/>
    <property type="match status" value="2"/>
</dbReference>
<organism evidence="9 10">
    <name type="scientific">Methanoculleus thermophilus</name>
    <dbReference type="NCBI Taxonomy" id="2200"/>
    <lineage>
        <taxon>Archaea</taxon>
        <taxon>Methanobacteriati</taxon>
        <taxon>Methanobacteriota</taxon>
        <taxon>Stenosarchaea group</taxon>
        <taxon>Methanomicrobia</taxon>
        <taxon>Methanomicrobiales</taxon>
        <taxon>Methanomicrobiaceae</taxon>
        <taxon>Methanoculleus</taxon>
    </lineage>
</organism>
<evidence type="ECO:0000259" key="7">
    <source>
        <dbReference type="PROSITE" id="PS50112"/>
    </source>
</evidence>
<dbReference type="InterPro" id="IPR001610">
    <property type="entry name" value="PAC"/>
</dbReference>
<evidence type="ECO:0000313" key="9">
    <source>
        <dbReference type="EMBL" id="SDK25817.1"/>
    </source>
</evidence>